<dbReference type="Pfam" id="PF07811">
    <property type="entry name" value="TadE"/>
    <property type="match status" value="1"/>
</dbReference>
<dbReference type="KEGG" id="gog:C1280_29360"/>
<protein>
    <submittedName>
        <fullName evidence="3">Pilus assembly protein</fullName>
    </submittedName>
</protein>
<gene>
    <name evidence="3" type="ORF">C1280_29360</name>
</gene>
<dbReference type="RefSeq" id="WP_010045904.1">
    <property type="nucleotide sequence ID" value="NZ_CP025958.1"/>
</dbReference>
<keyword evidence="1" id="KW-1133">Transmembrane helix</keyword>
<dbReference type="Proteomes" id="UP000245802">
    <property type="component" value="Chromosome"/>
</dbReference>
<dbReference type="AlphaFoldDB" id="A0A2Z3HH28"/>
<evidence type="ECO:0000313" key="3">
    <source>
        <dbReference type="EMBL" id="AWM40690.1"/>
    </source>
</evidence>
<dbReference type="OrthoDB" id="278387at2"/>
<dbReference type="InterPro" id="IPR012495">
    <property type="entry name" value="TadE-like_dom"/>
</dbReference>
<proteinExistence type="predicted"/>
<evidence type="ECO:0000313" key="4">
    <source>
        <dbReference type="Proteomes" id="UP000245802"/>
    </source>
</evidence>
<keyword evidence="4" id="KW-1185">Reference proteome</keyword>
<keyword evidence="1" id="KW-0812">Transmembrane</keyword>
<feature type="transmembrane region" description="Helical" evidence="1">
    <location>
        <begin position="12"/>
        <end position="33"/>
    </location>
</feature>
<evidence type="ECO:0000256" key="1">
    <source>
        <dbReference type="SAM" id="Phobius"/>
    </source>
</evidence>
<feature type="domain" description="TadE-like" evidence="2">
    <location>
        <begin position="11"/>
        <end position="54"/>
    </location>
</feature>
<organism evidence="3 4">
    <name type="scientific">Gemmata obscuriglobus</name>
    <dbReference type="NCBI Taxonomy" id="114"/>
    <lineage>
        <taxon>Bacteria</taxon>
        <taxon>Pseudomonadati</taxon>
        <taxon>Planctomycetota</taxon>
        <taxon>Planctomycetia</taxon>
        <taxon>Gemmatales</taxon>
        <taxon>Gemmataceae</taxon>
        <taxon>Gemmata</taxon>
    </lineage>
</organism>
<keyword evidence="1" id="KW-0472">Membrane</keyword>
<reference evidence="3 4" key="1">
    <citation type="submission" date="2018-01" db="EMBL/GenBank/DDBJ databases">
        <title>G. obscuriglobus.</title>
        <authorList>
            <person name="Franke J."/>
            <person name="Blomberg W."/>
            <person name="Selmecki A."/>
        </authorList>
    </citation>
    <scope>NUCLEOTIDE SEQUENCE [LARGE SCALE GENOMIC DNA]</scope>
    <source>
        <strain evidence="3 4">DSM 5831</strain>
    </source>
</reference>
<accession>A0A2Z3HH28</accession>
<dbReference type="EMBL" id="CP025958">
    <property type="protein sequence ID" value="AWM40690.1"/>
    <property type="molecule type" value="Genomic_DNA"/>
</dbReference>
<name>A0A2Z3HH28_9BACT</name>
<evidence type="ECO:0000259" key="2">
    <source>
        <dbReference type="Pfam" id="PF07811"/>
    </source>
</evidence>
<sequence>MRRSPRPARRGVAAIELAFVFMLFVIPLMFGIWELGRLVQVQQLVSNATREGARLSAQAYTINSSGAPTQIRLSTGTVNVQASVYQYLYAAGLTNLQLSDVTVEFAFSTPRTTDYVPLSTDPTGTNYPFGSYPPEPCYGEKGMIFTLKITIPWSKVRWINKGLISPSTVSFTVTWQMLTDDRFQVNGTLPTW</sequence>